<evidence type="ECO:0000256" key="6">
    <source>
        <dbReference type="ARBA" id="ARBA00022679"/>
    </source>
</evidence>
<dbReference type="InterPro" id="IPR003594">
    <property type="entry name" value="HATPase_dom"/>
</dbReference>
<keyword evidence="12" id="KW-0902">Two-component regulatory system</keyword>
<dbReference type="CDD" id="cd12914">
    <property type="entry name" value="PDC1_DGC_like"/>
    <property type="match status" value="1"/>
</dbReference>
<feature type="domain" description="Histidine kinase" evidence="16">
    <location>
        <begin position="437"/>
        <end position="656"/>
    </location>
</feature>
<keyword evidence="6 17" id="KW-0808">Transferase</keyword>
<dbReference type="Proteomes" id="UP001549111">
    <property type="component" value="Unassembled WGS sequence"/>
</dbReference>
<evidence type="ECO:0000256" key="11">
    <source>
        <dbReference type="ARBA" id="ARBA00022989"/>
    </source>
</evidence>
<sequence length="671" mass="73313">MISGSAPSRLFGPRRPLWPAVRQLAGVLLALLTVLAAGWSGFVLSERHGLALLRDDADHRLDLFASAAQGAIRRLEHIPATIQLNREVQALLLEPHHALRVSAANSYLRRLNAHLGSLAVFVLDERGIVVATSSDQAGDDSQLGEDLSFRPYFQEALSGQVGRHFAIGARTHQPGYFVSHPIRDGARVLGVATIKISLEPIEQMWEMLGAPALLTDTNRVVILSSRPEWRYTTLSDPTLEQRVEMQITRLYDEQPLPRFPVPLRLADAESGDGDEDSEGSAGIEASREVDDVLPPGLLPPEDGQRPVRTRVLVLGRALDGMDWRLMIFPDLRVVRNQAVLHSMLSAVAVGFVLLLTLFLNQRRRSMREKLEAKQLLERANAELEHKVARRTRALTETNARLRREIAEREQAERTLREAHDELVHAGKMAALGQLATGITHELAQPLGAIRTLAGNAVEFQRRGDQKAVSGNLGIITRLADQMGQIIQPLKGFARKSAAVPAATDVAHAVANALFLYDQRLRREGVEVRNLCVPGEVVAWCDPNRLEQVLINLIGNAADAMKDSPVRRLLISAGPDAAARDGEPPLRLDVVDSGPGVPESVRARLFEPFFTTKEAGVGLGLGLAISRDIVREFHGELEASNHPEGGACFTLRLPLPPGEAASDPDTVSPSIS</sequence>
<dbReference type="SMART" id="SM00387">
    <property type="entry name" value="HATPase_c"/>
    <property type="match status" value="1"/>
</dbReference>
<organism evidence="17 18">
    <name type="scientific">Sphaerotilus sulfidivorans</name>
    <dbReference type="NCBI Taxonomy" id="639200"/>
    <lineage>
        <taxon>Bacteria</taxon>
        <taxon>Pseudomonadati</taxon>
        <taxon>Pseudomonadota</taxon>
        <taxon>Betaproteobacteria</taxon>
        <taxon>Burkholderiales</taxon>
        <taxon>Sphaerotilaceae</taxon>
        <taxon>Sphaerotilus</taxon>
    </lineage>
</organism>
<dbReference type="EC" id="2.7.13.3" evidence="3"/>
<evidence type="ECO:0000313" key="18">
    <source>
        <dbReference type="Proteomes" id="UP001549111"/>
    </source>
</evidence>
<proteinExistence type="predicted"/>
<dbReference type="Gene3D" id="3.30.450.20">
    <property type="entry name" value="PAS domain"/>
    <property type="match status" value="2"/>
</dbReference>
<keyword evidence="5" id="KW-0597">Phosphoprotein</keyword>
<dbReference type="InterPro" id="IPR017055">
    <property type="entry name" value="Sig_transdc_His_kinase_DctB"/>
</dbReference>
<accession>A0ABV2IU82</accession>
<dbReference type="GO" id="GO:0004673">
    <property type="term" value="F:protein histidine kinase activity"/>
    <property type="evidence" value="ECO:0007669"/>
    <property type="project" value="UniProtKB-EC"/>
</dbReference>
<dbReference type="SUPFAM" id="SSF103190">
    <property type="entry name" value="Sensory domain-like"/>
    <property type="match status" value="1"/>
</dbReference>
<evidence type="ECO:0000256" key="2">
    <source>
        <dbReference type="ARBA" id="ARBA00004651"/>
    </source>
</evidence>
<evidence type="ECO:0000256" key="7">
    <source>
        <dbReference type="ARBA" id="ARBA00022692"/>
    </source>
</evidence>
<dbReference type="InterPro" id="IPR003661">
    <property type="entry name" value="HisK_dim/P_dom"/>
</dbReference>
<evidence type="ECO:0000256" key="10">
    <source>
        <dbReference type="ARBA" id="ARBA00022840"/>
    </source>
</evidence>
<evidence type="ECO:0000256" key="9">
    <source>
        <dbReference type="ARBA" id="ARBA00022777"/>
    </source>
</evidence>
<evidence type="ECO:0000256" key="12">
    <source>
        <dbReference type="ARBA" id="ARBA00023012"/>
    </source>
</evidence>
<evidence type="ECO:0000313" key="17">
    <source>
        <dbReference type="EMBL" id="MET3605707.1"/>
    </source>
</evidence>
<dbReference type="InterPro" id="IPR036097">
    <property type="entry name" value="HisK_dim/P_sf"/>
</dbReference>
<keyword evidence="7 15" id="KW-0812">Transmembrane</keyword>
<keyword evidence="9 17" id="KW-0418">Kinase</keyword>
<comment type="catalytic activity">
    <reaction evidence="1">
        <text>ATP + protein L-histidine = ADP + protein N-phospho-L-histidine.</text>
        <dbReference type="EC" id="2.7.13.3"/>
    </reaction>
</comment>
<reference evidence="17 18" key="1">
    <citation type="submission" date="2024-06" db="EMBL/GenBank/DDBJ databases">
        <title>Genomic Encyclopedia of Type Strains, Phase IV (KMG-IV): sequencing the most valuable type-strain genomes for metagenomic binning, comparative biology and taxonomic classification.</title>
        <authorList>
            <person name="Goeker M."/>
        </authorList>
    </citation>
    <scope>NUCLEOTIDE SEQUENCE [LARGE SCALE GENOMIC DNA]</scope>
    <source>
        <strain evidence="17 18">D-501</strain>
    </source>
</reference>
<dbReference type="InterPro" id="IPR036890">
    <property type="entry name" value="HATPase_C_sf"/>
</dbReference>
<keyword evidence="13" id="KW-0175">Coiled coil</keyword>
<dbReference type="SMART" id="SM00388">
    <property type="entry name" value="HisKA"/>
    <property type="match status" value="1"/>
</dbReference>
<comment type="subcellular location">
    <subcellularLocation>
        <location evidence="2">Cell membrane</location>
        <topology evidence="2">Multi-pass membrane protein</topology>
    </subcellularLocation>
</comment>
<keyword evidence="4" id="KW-1003">Cell membrane</keyword>
<keyword evidence="18" id="KW-1185">Reference proteome</keyword>
<dbReference type="SUPFAM" id="SSF47384">
    <property type="entry name" value="Homodimeric domain of signal transducing histidine kinase"/>
    <property type="match status" value="1"/>
</dbReference>
<dbReference type="RefSeq" id="WP_244954267.1">
    <property type="nucleotide sequence ID" value="NZ_CP035708.1"/>
</dbReference>
<feature type="region of interest" description="Disordered" evidence="14">
    <location>
        <begin position="267"/>
        <end position="286"/>
    </location>
</feature>
<feature type="compositionally biased region" description="Acidic residues" evidence="14">
    <location>
        <begin position="269"/>
        <end position="278"/>
    </location>
</feature>
<dbReference type="Gene3D" id="1.10.287.130">
    <property type="match status" value="1"/>
</dbReference>
<dbReference type="Gene3D" id="3.30.565.10">
    <property type="entry name" value="Histidine kinase-like ATPase, C-terminal domain"/>
    <property type="match status" value="1"/>
</dbReference>
<keyword evidence="8" id="KW-0547">Nucleotide-binding</keyword>
<keyword evidence="10" id="KW-0067">ATP-binding</keyword>
<protein>
    <recommendedName>
        <fullName evidence="3">histidine kinase</fullName>
        <ecNumber evidence="3">2.7.13.3</ecNumber>
    </recommendedName>
</protein>
<dbReference type="PANTHER" id="PTHR43065">
    <property type="entry name" value="SENSOR HISTIDINE KINASE"/>
    <property type="match status" value="1"/>
</dbReference>
<dbReference type="InterPro" id="IPR005467">
    <property type="entry name" value="His_kinase_dom"/>
</dbReference>
<evidence type="ECO:0000256" key="5">
    <source>
        <dbReference type="ARBA" id="ARBA00022553"/>
    </source>
</evidence>
<dbReference type="PRINTS" id="PR00344">
    <property type="entry name" value="BCTRLSENSOR"/>
</dbReference>
<feature type="coiled-coil region" evidence="13">
    <location>
        <begin position="362"/>
        <end position="421"/>
    </location>
</feature>
<dbReference type="PROSITE" id="PS50109">
    <property type="entry name" value="HIS_KIN"/>
    <property type="match status" value="1"/>
</dbReference>
<dbReference type="PANTHER" id="PTHR43065:SF46">
    <property type="entry name" value="C4-DICARBOXYLATE TRANSPORT SENSOR PROTEIN DCTB"/>
    <property type="match status" value="1"/>
</dbReference>
<keyword evidence="11 15" id="KW-1133">Transmembrane helix</keyword>
<evidence type="ECO:0000256" key="8">
    <source>
        <dbReference type="ARBA" id="ARBA00022741"/>
    </source>
</evidence>
<evidence type="ECO:0000259" key="16">
    <source>
        <dbReference type="PROSITE" id="PS50109"/>
    </source>
</evidence>
<dbReference type="InterPro" id="IPR004358">
    <property type="entry name" value="Sig_transdc_His_kin-like_C"/>
</dbReference>
<dbReference type="Pfam" id="PF02518">
    <property type="entry name" value="HATPase_c"/>
    <property type="match status" value="1"/>
</dbReference>
<dbReference type="PIRSF" id="PIRSF036431">
    <property type="entry name" value="STHK_DctB"/>
    <property type="match status" value="1"/>
</dbReference>
<dbReference type="EMBL" id="JBEPLS010000021">
    <property type="protein sequence ID" value="MET3605707.1"/>
    <property type="molecule type" value="Genomic_DNA"/>
</dbReference>
<evidence type="ECO:0000256" key="13">
    <source>
        <dbReference type="SAM" id="Coils"/>
    </source>
</evidence>
<dbReference type="CDD" id="cd00082">
    <property type="entry name" value="HisKA"/>
    <property type="match status" value="1"/>
</dbReference>
<comment type="caution">
    <text evidence="17">The sequence shown here is derived from an EMBL/GenBank/DDBJ whole genome shotgun (WGS) entry which is preliminary data.</text>
</comment>
<keyword evidence="15" id="KW-0472">Membrane</keyword>
<feature type="transmembrane region" description="Helical" evidence="15">
    <location>
        <begin position="338"/>
        <end position="359"/>
    </location>
</feature>
<gene>
    <name evidence="17" type="ORF">ABIC99_003540</name>
</gene>
<evidence type="ECO:0000256" key="15">
    <source>
        <dbReference type="SAM" id="Phobius"/>
    </source>
</evidence>
<dbReference type="InterPro" id="IPR029151">
    <property type="entry name" value="Sensor-like_sf"/>
</dbReference>
<evidence type="ECO:0000256" key="14">
    <source>
        <dbReference type="SAM" id="MobiDB-lite"/>
    </source>
</evidence>
<evidence type="ECO:0000256" key="1">
    <source>
        <dbReference type="ARBA" id="ARBA00000085"/>
    </source>
</evidence>
<name>A0ABV2IU82_9BURK</name>
<evidence type="ECO:0000256" key="4">
    <source>
        <dbReference type="ARBA" id="ARBA00022475"/>
    </source>
</evidence>
<evidence type="ECO:0000256" key="3">
    <source>
        <dbReference type="ARBA" id="ARBA00012438"/>
    </source>
</evidence>
<dbReference type="SUPFAM" id="SSF55874">
    <property type="entry name" value="ATPase domain of HSP90 chaperone/DNA topoisomerase II/histidine kinase"/>
    <property type="match status" value="1"/>
</dbReference>